<keyword evidence="1" id="KW-0645">Protease</keyword>
<evidence type="ECO:0000313" key="1">
    <source>
        <dbReference type="EMBL" id="MFC3878407.1"/>
    </source>
</evidence>
<accession>A0ABV8AL07</accession>
<organism evidence="1 2">
    <name type="scientific">Winogradskyella maritima</name>
    <dbReference type="NCBI Taxonomy" id="1517766"/>
    <lineage>
        <taxon>Bacteria</taxon>
        <taxon>Pseudomonadati</taxon>
        <taxon>Bacteroidota</taxon>
        <taxon>Flavobacteriia</taxon>
        <taxon>Flavobacteriales</taxon>
        <taxon>Flavobacteriaceae</taxon>
        <taxon>Winogradskyella</taxon>
    </lineage>
</organism>
<sequence length="256" mass="27650">MKRFLSFLCIAFLIISCSEDDSSNPTNSGPDVTANQQALGSSSLDLLSDDEFTSMVVELVYVEGFEPTQTAINNFKTFLEDRTHKPDGIVIESRSIPSPGFSPYTTAEIVDIENDNRTKFNNGSQIAVWAFFADGNAEGDTSNQFTLGTAYRNTSFVIYENTIQDLSGGLSQPSQSVLETAVIHHEFAHIFGLVNIDLPMQTPHEDADSDRHCNVDGCLMQANAETGSGMMGTVSGGTIPTLDDLCIADLQANGGK</sequence>
<dbReference type="GO" id="GO:0008237">
    <property type="term" value="F:metallopeptidase activity"/>
    <property type="evidence" value="ECO:0007669"/>
    <property type="project" value="UniProtKB-KW"/>
</dbReference>
<protein>
    <submittedName>
        <fullName evidence="1">Membrane metalloprotease</fullName>
    </submittedName>
</protein>
<keyword evidence="1" id="KW-0378">Hydrolase</keyword>
<dbReference type="EMBL" id="JBHSAT010000023">
    <property type="protein sequence ID" value="MFC3878407.1"/>
    <property type="molecule type" value="Genomic_DNA"/>
</dbReference>
<keyword evidence="2" id="KW-1185">Reference proteome</keyword>
<reference evidence="2" key="1">
    <citation type="journal article" date="2019" name="Int. J. Syst. Evol. Microbiol.">
        <title>The Global Catalogue of Microorganisms (GCM) 10K type strain sequencing project: providing services to taxonomists for standard genome sequencing and annotation.</title>
        <authorList>
            <consortium name="The Broad Institute Genomics Platform"/>
            <consortium name="The Broad Institute Genome Sequencing Center for Infectious Disease"/>
            <person name="Wu L."/>
            <person name="Ma J."/>
        </authorList>
    </citation>
    <scope>NUCLEOTIDE SEQUENCE [LARGE SCALE GENOMIC DNA]</scope>
    <source>
        <strain evidence="2">CECT 8979</strain>
    </source>
</reference>
<comment type="caution">
    <text evidence="1">The sequence shown here is derived from an EMBL/GenBank/DDBJ whole genome shotgun (WGS) entry which is preliminary data.</text>
</comment>
<gene>
    <name evidence="1" type="ORF">ACFOSX_14295</name>
</gene>
<dbReference type="PROSITE" id="PS51257">
    <property type="entry name" value="PROKAR_LIPOPROTEIN"/>
    <property type="match status" value="1"/>
</dbReference>
<keyword evidence="1" id="KW-0482">Metalloprotease</keyword>
<name>A0ABV8AL07_9FLAO</name>
<dbReference type="RefSeq" id="WP_386102699.1">
    <property type="nucleotide sequence ID" value="NZ_JBHSAT010000023.1"/>
</dbReference>
<evidence type="ECO:0000313" key="2">
    <source>
        <dbReference type="Proteomes" id="UP001595812"/>
    </source>
</evidence>
<dbReference type="Proteomes" id="UP001595812">
    <property type="component" value="Unassembled WGS sequence"/>
</dbReference>
<proteinExistence type="predicted"/>